<dbReference type="PANTHER" id="PTHR45692">
    <property type="entry name" value="G_PROTEIN_RECEP_F2_4 DOMAIN-CONTAINING PROTEIN"/>
    <property type="match status" value="1"/>
</dbReference>
<dbReference type="InterPro" id="IPR046338">
    <property type="entry name" value="GAIN_dom_sf"/>
</dbReference>
<accession>A0A2G8L7Z6</accession>
<name>A0A2G8L7Z6_STIJA</name>
<comment type="caution">
    <text evidence="7">The sequence shown here is derived from an EMBL/GenBank/DDBJ whole genome shotgun (WGS) entry which is preliminary data.</text>
</comment>
<evidence type="ECO:0000259" key="6">
    <source>
        <dbReference type="PROSITE" id="PS50221"/>
    </source>
</evidence>
<evidence type="ECO:0000256" key="5">
    <source>
        <dbReference type="ARBA" id="ARBA00023157"/>
    </source>
</evidence>
<evidence type="ECO:0000256" key="4">
    <source>
        <dbReference type="ARBA" id="ARBA00023136"/>
    </source>
</evidence>
<dbReference type="Gene3D" id="2.60.220.50">
    <property type="match status" value="1"/>
</dbReference>
<sequence length="352" mass="38717">MEPMLTTCYNSEEAVDEIERIANVTESVVGTVNNLMEVEETKLDQSESTASVVISLEQQVSKVQENPENFTDVQDNVGVRAVKLDPDITNGVTFFNLSPFNGSKEEVLAADFETENTRLFNNDTEVQTGNSIASIYVPKAVLELTKKVRQHLMSWRISPQVAITKRPIQQVPRGTPLGLVTWPLGVNETIVEKKCVFWNTKQSSEGEWSDEGCNITEKDDQIVCNCNHLTHFAVLVEIWTTAVPSTQPPSTELPSTVLRTTAVTSETTSGETTAIDETTTDVTTALDSTTRFSTKDISTTVVLSTQPPSTELPSTVLRTTDVIIETTSGKTTAIDETTTIHNSVRLYNPILN</sequence>
<evidence type="ECO:0000313" key="7">
    <source>
        <dbReference type="EMBL" id="PIK56356.1"/>
    </source>
</evidence>
<proteinExistence type="predicted"/>
<evidence type="ECO:0000256" key="1">
    <source>
        <dbReference type="ARBA" id="ARBA00004370"/>
    </source>
</evidence>
<dbReference type="OrthoDB" id="10040049at2759"/>
<comment type="subcellular location">
    <subcellularLocation>
        <location evidence="1">Membrane</location>
    </subcellularLocation>
</comment>
<reference evidence="7 8" key="1">
    <citation type="journal article" date="2017" name="PLoS Biol.">
        <title>The sea cucumber genome provides insights into morphological evolution and visceral regeneration.</title>
        <authorList>
            <person name="Zhang X."/>
            <person name="Sun L."/>
            <person name="Yuan J."/>
            <person name="Sun Y."/>
            <person name="Gao Y."/>
            <person name="Zhang L."/>
            <person name="Li S."/>
            <person name="Dai H."/>
            <person name="Hamel J.F."/>
            <person name="Liu C."/>
            <person name="Yu Y."/>
            <person name="Liu S."/>
            <person name="Lin W."/>
            <person name="Guo K."/>
            <person name="Jin S."/>
            <person name="Xu P."/>
            <person name="Storey K.B."/>
            <person name="Huan P."/>
            <person name="Zhang T."/>
            <person name="Zhou Y."/>
            <person name="Zhang J."/>
            <person name="Lin C."/>
            <person name="Li X."/>
            <person name="Xing L."/>
            <person name="Huo D."/>
            <person name="Sun M."/>
            <person name="Wang L."/>
            <person name="Mercier A."/>
            <person name="Li F."/>
            <person name="Yang H."/>
            <person name="Xiang J."/>
        </authorList>
    </citation>
    <scope>NUCLEOTIDE SEQUENCE [LARGE SCALE GENOMIC DNA]</scope>
    <source>
        <strain evidence="7">Shaxun</strain>
        <tissue evidence="7">Muscle</tissue>
    </source>
</reference>
<dbReference type="PANTHER" id="PTHR45692:SF1">
    <property type="entry name" value="G-PROTEIN COUPLED RECEPTORS FAMILY 2 PROFILE 2 DOMAIN-CONTAINING PROTEIN"/>
    <property type="match status" value="1"/>
</dbReference>
<dbReference type="Pfam" id="PF01825">
    <property type="entry name" value="GPS"/>
    <property type="match status" value="1"/>
</dbReference>
<protein>
    <submittedName>
        <fullName evidence="7">Putative G-protein coupled receptor</fullName>
    </submittedName>
</protein>
<dbReference type="InterPro" id="IPR057244">
    <property type="entry name" value="GAIN_B"/>
</dbReference>
<gene>
    <name evidence="7" type="ORF">BSL78_06730</name>
</gene>
<dbReference type="PROSITE" id="PS50221">
    <property type="entry name" value="GAIN_B"/>
    <property type="match status" value="1"/>
</dbReference>
<dbReference type="GO" id="GO:0016020">
    <property type="term" value="C:membrane"/>
    <property type="evidence" value="ECO:0007669"/>
    <property type="project" value="UniProtKB-SubCell"/>
</dbReference>
<dbReference type="AlphaFoldDB" id="A0A2G8L7Z6"/>
<keyword evidence="4" id="KW-0472">Membrane</keyword>
<dbReference type="InterPro" id="IPR000203">
    <property type="entry name" value="GPS"/>
</dbReference>
<evidence type="ECO:0000313" key="8">
    <source>
        <dbReference type="Proteomes" id="UP000230750"/>
    </source>
</evidence>
<dbReference type="Proteomes" id="UP000230750">
    <property type="component" value="Unassembled WGS sequence"/>
</dbReference>
<keyword evidence="3" id="KW-1133">Transmembrane helix</keyword>
<evidence type="ECO:0000256" key="3">
    <source>
        <dbReference type="ARBA" id="ARBA00022989"/>
    </source>
</evidence>
<organism evidence="7 8">
    <name type="scientific">Stichopus japonicus</name>
    <name type="common">Sea cucumber</name>
    <dbReference type="NCBI Taxonomy" id="307972"/>
    <lineage>
        <taxon>Eukaryota</taxon>
        <taxon>Metazoa</taxon>
        <taxon>Echinodermata</taxon>
        <taxon>Eleutherozoa</taxon>
        <taxon>Echinozoa</taxon>
        <taxon>Holothuroidea</taxon>
        <taxon>Aspidochirotacea</taxon>
        <taxon>Aspidochirotida</taxon>
        <taxon>Stichopodidae</taxon>
        <taxon>Apostichopus</taxon>
    </lineage>
</organism>
<evidence type="ECO:0000256" key="2">
    <source>
        <dbReference type="ARBA" id="ARBA00022692"/>
    </source>
</evidence>
<keyword evidence="5" id="KW-1015">Disulfide bond</keyword>
<keyword evidence="2" id="KW-0812">Transmembrane</keyword>
<dbReference type="SMART" id="SM00303">
    <property type="entry name" value="GPS"/>
    <property type="match status" value="1"/>
</dbReference>
<keyword evidence="7" id="KW-0675">Receptor</keyword>
<dbReference type="EMBL" id="MRZV01000178">
    <property type="protein sequence ID" value="PIK56356.1"/>
    <property type="molecule type" value="Genomic_DNA"/>
</dbReference>
<keyword evidence="8" id="KW-1185">Reference proteome</keyword>
<feature type="domain" description="GAIN-B" evidence="6">
    <location>
        <begin position="106"/>
        <end position="242"/>
    </location>
</feature>